<evidence type="ECO:0000313" key="2">
    <source>
        <dbReference type="Proteomes" id="UP000064893"/>
    </source>
</evidence>
<proteinExistence type="predicted"/>
<dbReference type="OrthoDB" id="1118000at2"/>
<protein>
    <submittedName>
        <fullName evidence="1">Uncharacterized protein</fullName>
    </submittedName>
</protein>
<accession>A0A0S2HVD5</accession>
<organism evidence="1 2">
    <name type="scientific">Salinivirga cyanobacteriivorans</name>
    <dbReference type="NCBI Taxonomy" id="1307839"/>
    <lineage>
        <taxon>Bacteria</taxon>
        <taxon>Pseudomonadati</taxon>
        <taxon>Bacteroidota</taxon>
        <taxon>Bacteroidia</taxon>
        <taxon>Bacteroidales</taxon>
        <taxon>Salinivirgaceae</taxon>
        <taxon>Salinivirga</taxon>
    </lineage>
</organism>
<reference evidence="1 2" key="1">
    <citation type="submission" date="2015-11" db="EMBL/GenBank/DDBJ databases">
        <title>Description and complete genome sequence of a novel strain predominating in hypersaline microbial mats and representing a new family of the Bacteriodetes phylum.</title>
        <authorList>
            <person name="Spring S."/>
            <person name="Bunk B."/>
            <person name="Sproer C."/>
            <person name="Klenk H.-P."/>
        </authorList>
    </citation>
    <scope>NUCLEOTIDE SEQUENCE [LARGE SCALE GENOMIC DNA]</scope>
    <source>
        <strain evidence="1 2">L21-Spi-D4</strain>
    </source>
</reference>
<dbReference type="KEGG" id="blq:L21SP5_00303"/>
<keyword evidence="2" id="KW-1185">Reference proteome</keyword>
<evidence type="ECO:0000313" key="1">
    <source>
        <dbReference type="EMBL" id="ALO13982.1"/>
    </source>
</evidence>
<dbReference type="RefSeq" id="WP_057951576.1">
    <property type="nucleotide sequence ID" value="NZ_CP013118.1"/>
</dbReference>
<dbReference type="Proteomes" id="UP000064893">
    <property type="component" value="Chromosome"/>
</dbReference>
<name>A0A0S2HVD5_9BACT</name>
<gene>
    <name evidence="1" type="ORF">L21SP5_00303</name>
</gene>
<sequence length="158" mass="18218">MEQIEKEIKAGIGLAPIKFGMLKADVKKLLGEPDEIDNHTEGEDEGNTESWHYDELELSVSFEEIDDMRLFSIAVSGEDYEFQGKKLIGLSKPDMIHELKALSIDDLQAEEWATEDHTKQELVFSENHSMNFWLEDDELSEIQWGPLFEDEETIAWPE</sequence>
<dbReference type="AlphaFoldDB" id="A0A0S2HVD5"/>
<dbReference type="EMBL" id="CP013118">
    <property type="protein sequence ID" value="ALO13982.1"/>
    <property type="molecule type" value="Genomic_DNA"/>
</dbReference>